<dbReference type="Proteomes" id="UP000053424">
    <property type="component" value="Unassembled WGS sequence"/>
</dbReference>
<sequence>MAIVANPRGRRIKIFQTRDPYIGWDDKQKLFDRTLLQIIASGEVTFGTDGIIYDEELSAGIGHPEECFCIIGSKSIGFMMDSLSISDIVEQDGILYDAEQRPYMIVCECLDVKHASKRLTKRRNAAERAEMIASMTAPVVRAWKYVKSRISTGAVSRHSDSDLIKA</sequence>
<keyword evidence="2" id="KW-1185">Reference proteome</keyword>
<dbReference type="HOGENOM" id="CLU_1602930_0_0_1"/>
<name>A0A0C3CAD3_HEBCY</name>
<proteinExistence type="predicted"/>
<organism evidence="1 2">
    <name type="scientific">Hebeloma cylindrosporum</name>
    <dbReference type="NCBI Taxonomy" id="76867"/>
    <lineage>
        <taxon>Eukaryota</taxon>
        <taxon>Fungi</taxon>
        <taxon>Dikarya</taxon>
        <taxon>Basidiomycota</taxon>
        <taxon>Agaricomycotina</taxon>
        <taxon>Agaricomycetes</taxon>
        <taxon>Agaricomycetidae</taxon>
        <taxon>Agaricales</taxon>
        <taxon>Agaricineae</taxon>
        <taxon>Hymenogastraceae</taxon>
        <taxon>Hebeloma</taxon>
    </lineage>
</organism>
<reference evidence="1 2" key="1">
    <citation type="submission" date="2014-04" db="EMBL/GenBank/DDBJ databases">
        <authorList>
            <consortium name="DOE Joint Genome Institute"/>
            <person name="Kuo A."/>
            <person name="Gay G."/>
            <person name="Dore J."/>
            <person name="Kohler A."/>
            <person name="Nagy L.G."/>
            <person name="Floudas D."/>
            <person name="Copeland A."/>
            <person name="Barry K.W."/>
            <person name="Cichocki N."/>
            <person name="Veneault-Fourrey C."/>
            <person name="LaButti K."/>
            <person name="Lindquist E.A."/>
            <person name="Lipzen A."/>
            <person name="Lundell T."/>
            <person name="Morin E."/>
            <person name="Murat C."/>
            <person name="Sun H."/>
            <person name="Tunlid A."/>
            <person name="Henrissat B."/>
            <person name="Grigoriev I.V."/>
            <person name="Hibbett D.S."/>
            <person name="Martin F."/>
            <person name="Nordberg H.P."/>
            <person name="Cantor M.N."/>
            <person name="Hua S.X."/>
        </authorList>
    </citation>
    <scope>NUCLEOTIDE SEQUENCE [LARGE SCALE GENOMIC DNA]</scope>
    <source>
        <strain evidence="2">h7</strain>
    </source>
</reference>
<protein>
    <submittedName>
        <fullName evidence="1">Uncharacterized protein</fullName>
    </submittedName>
</protein>
<reference evidence="2" key="2">
    <citation type="submission" date="2015-01" db="EMBL/GenBank/DDBJ databases">
        <title>Evolutionary Origins and Diversification of the Mycorrhizal Mutualists.</title>
        <authorList>
            <consortium name="DOE Joint Genome Institute"/>
            <consortium name="Mycorrhizal Genomics Consortium"/>
            <person name="Kohler A."/>
            <person name="Kuo A."/>
            <person name="Nagy L.G."/>
            <person name="Floudas D."/>
            <person name="Copeland A."/>
            <person name="Barry K.W."/>
            <person name="Cichocki N."/>
            <person name="Veneault-Fourrey C."/>
            <person name="LaButti K."/>
            <person name="Lindquist E.A."/>
            <person name="Lipzen A."/>
            <person name="Lundell T."/>
            <person name="Morin E."/>
            <person name="Murat C."/>
            <person name="Riley R."/>
            <person name="Ohm R."/>
            <person name="Sun H."/>
            <person name="Tunlid A."/>
            <person name="Henrissat B."/>
            <person name="Grigoriev I.V."/>
            <person name="Hibbett D.S."/>
            <person name="Martin F."/>
        </authorList>
    </citation>
    <scope>NUCLEOTIDE SEQUENCE [LARGE SCALE GENOMIC DNA]</scope>
    <source>
        <strain evidence="2">h7</strain>
    </source>
</reference>
<evidence type="ECO:0000313" key="2">
    <source>
        <dbReference type="Proteomes" id="UP000053424"/>
    </source>
</evidence>
<dbReference type="AlphaFoldDB" id="A0A0C3CAD3"/>
<accession>A0A0C3CAD3</accession>
<evidence type="ECO:0000313" key="1">
    <source>
        <dbReference type="EMBL" id="KIM40561.1"/>
    </source>
</evidence>
<gene>
    <name evidence="1" type="ORF">M413DRAFT_412540</name>
</gene>
<dbReference type="EMBL" id="KN831782">
    <property type="protein sequence ID" value="KIM40561.1"/>
    <property type="molecule type" value="Genomic_DNA"/>
</dbReference>